<feature type="domain" description="PIN" evidence="1">
    <location>
        <begin position="1"/>
        <end position="118"/>
    </location>
</feature>
<evidence type="ECO:0000259" key="1">
    <source>
        <dbReference type="SMART" id="SM00670"/>
    </source>
</evidence>
<evidence type="ECO:0000313" key="2">
    <source>
        <dbReference type="EMBL" id="OGI43335.1"/>
    </source>
</evidence>
<dbReference type="SUPFAM" id="SSF88723">
    <property type="entry name" value="PIN domain-like"/>
    <property type="match status" value="1"/>
</dbReference>
<evidence type="ECO:0000313" key="3">
    <source>
        <dbReference type="Proteomes" id="UP000177925"/>
    </source>
</evidence>
<sequence length="135" mass="15152">MRVVLDTNVLLSGFMYPGSAPGKVVRAWREARLELVLTVEQLTEIGRVLNYPKIRKILKWDRATIEGFLRQLYLRSELVDIVDIAVSVPSDPDDNFILAALIAGQAECLVTGDADLLALRDRYPILTPAEFAKRL</sequence>
<dbReference type="InterPro" id="IPR002850">
    <property type="entry name" value="PIN_toxin-like"/>
</dbReference>
<dbReference type="SMART" id="SM00670">
    <property type="entry name" value="PINc"/>
    <property type="match status" value="1"/>
</dbReference>
<name>A0A1F6TE45_9PROT</name>
<dbReference type="PANTHER" id="PTHR34610">
    <property type="entry name" value="SSL7007 PROTEIN"/>
    <property type="match status" value="1"/>
</dbReference>
<dbReference type="NCBIfam" id="TIGR00305">
    <property type="entry name" value="putative toxin-antitoxin system toxin component, PIN family"/>
    <property type="match status" value="1"/>
</dbReference>
<reference evidence="2 3" key="1">
    <citation type="journal article" date="2016" name="Nat. Commun.">
        <title>Thousands of microbial genomes shed light on interconnected biogeochemical processes in an aquifer system.</title>
        <authorList>
            <person name="Anantharaman K."/>
            <person name="Brown C.T."/>
            <person name="Hug L.A."/>
            <person name="Sharon I."/>
            <person name="Castelle C.J."/>
            <person name="Probst A.J."/>
            <person name="Thomas B.C."/>
            <person name="Singh A."/>
            <person name="Wilkins M.J."/>
            <person name="Karaoz U."/>
            <person name="Brodie E.L."/>
            <person name="Williams K.H."/>
            <person name="Hubbard S.S."/>
            <person name="Banfield J.F."/>
        </authorList>
    </citation>
    <scope>NUCLEOTIDE SEQUENCE [LARGE SCALE GENOMIC DNA]</scope>
</reference>
<comment type="caution">
    <text evidence="2">The sequence shown here is derived from an EMBL/GenBank/DDBJ whole genome shotgun (WGS) entry which is preliminary data.</text>
</comment>
<gene>
    <name evidence="2" type="ORF">A2150_06740</name>
</gene>
<proteinExistence type="predicted"/>
<dbReference type="InterPro" id="IPR029060">
    <property type="entry name" value="PIN-like_dom_sf"/>
</dbReference>
<protein>
    <submittedName>
        <fullName evidence="2">Putative toxin-antitoxin system toxin component, PIN family</fullName>
    </submittedName>
</protein>
<dbReference type="EMBL" id="MFSS01000060">
    <property type="protein sequence ID" value="OGI43335.1"/>
    <property type="molecule type" value="Genomic_DNA"/>
</dbReference>
<dbReference type="AlphaFoldDB" id="A0A1F6TE45"/>
<accession>A0A1F6TE45</accession>
<organism evidence="2 3">
    <name type="scientific">Candidatus Muproteobacteria bacterium RBG_16_64_11</name>
    <dbReference type="NCBI Taxonomy" id="1817758"/>
    <lineage>
        <taxon>Bacteria</taxon>
        <taxon>Pseudomonadati</taxon>
        <taxon>Pseudomonadota</taxon>
        <taxon>Candidatus Muproteobacteria</taxon>
    </lineage>
</organism>
<dbReference type="InterPro" id="IPR002716">
    <property type="entry name" value="PIN_dom"/>
</dbReference>
<dbReference type="Proteomes" id="UP000177925">
    <property type="component" value="Unassembled WGS sequence"/>
</dbReference>
<dbReference type="PANTHER" id="PTHR34610:SF4">
    <property type="entry name" value="SLL8027 PROTEIN"/>
    <property type="match status" value="1"/>
</dbReference>
<dbReference type="Pfam" id="PF13470">
    <property type="entry name" value="PIN_3"/>
    <property type="match status" value="1"/>
</dbReference>